<gene>
    <name evidence="1" type="ORF">SAMN05192565_1288</name>
</gene>
<name>A0A1I2WW42_9HYPH</name>
<dbReference type="RefSeq" id="WP_091974708.1">
    <property type="nucleotide sequence ID" value="NZ_FOPM01000028.1"/>
</dbReference>
<dbReference type="EMBL" id="FOPM01000028">
    <property type="protein sequence ID" value="SFH05564.1"/>
    <property type="molecule type" value="Genomic_DNA"/>
</dbReference>
<protein>
    <recommendedName>
        <fullName evidence="3">Formate dehydrogenase F4B subunit</fullName>
    </recommendedName>
</protein>
<proteinExistence type="predicted"/>
<accession>A0A1I2WW42</accession>
<dbReference type="AlphaFoldDB" id="A0A1I2WW42"/>
<dbReference type="Proteomes" id="UP000199229">
    <property type="component" value="Unassembled WGS sequence"/>
</dbReference>
<reference evidence="2" key="1">
    <citation type="submission" date="2016-10" db="EMBL/GenBank/DDBJ databases">
        <authorList>
            <person name="Varghese N."/>
            <person name="Submissions S."/>
        </authorList>
    </citation>
    <scope>NUCLEOTIDE SEQUENCE [LARGE SCALE GENOMIC DNA]</scope>
    <source>
        <strain evidence="2">Gh-105</strain>
    </source>
</reference>
<dbReference type="OrthoDB" id="7365132at2"/>
<dbReference type="STRING" id="582675.SAMN05192565_1288"/>
<evidence type="ECO:0000313" key="2">
    <source>
        <dbReference type="Proteomes" id="UP000199229"/>
    </source>
</evidence>
<organism evidence="1 2">
    <name type="scientific">Methylobacterium gossipiicola</name>
    <dbReference type="NCBI Taxonomy" id="582675"/>
    <lineage>
        <taxon>Bacteria</taxon>
        <taxon>Pseudomonadati</taxon>
        <taxon>Pseudomonadota</taxon>
        <taxon>Alphaproteobacteria</taxon>
        <taxon>Hyphomicrobiales</taxon>
        <taxon>Methylobacteriaceae</taxon>
        <taxon>Methylobacterium</taxon>
    </lineage>
</organism>
<evidence type="ECO:0008006" key="3">
    <source>
        <dbReference type="Google" id="ProtNLM"/>
    </source>
</evidence>
<evidence type="ECO:0000313" key="1">
    <source>
        <dbReference type="EMBL" id="SFH05564.1"/>
    </source>
</evidence>
<sequence>MSEPPADAETFLAVTESVAALQPGISTLEAGILAALHLGLAADSRSFARVFGVEHALVLRAVETLVGEVALLTVTERAPRTQRTRYAVTPAGRAVLDHLHG</sequence>
<keyword evidence="2" id="KW-1185">Reference proteome</keyword>